<dbReference type="WBParaSite" id="jg16573">
    <property type="protein sequence ID" value="jg16573"/>
    <property type="gene ID" value="jg16573"/>
</dbReference>
<name>A0A915D879_9BILA</name>
<accession>A0A915D879</accession>
<reference evidence="2" key="1">
    <citation type="submission" date="2022-11" db="UniProtKB">
        <authorList>
            <consortium name="WormBaseParasite"/>
        </authorList>
    </citation>
    <scope>IDENTIFICATION</scope>
</reference>
<organism evidence="1 2">
    <name type="scientific">Ditylenchus dipsaci</name>
    <dbReference type="NCBI Taxonomy" id="166011"/>
    <lineage>
        <taxon>Eukaryota</taxon>
        <taxon>Metazoa</taxon>
        <taxon>Ecdysozoa</taxon>
        <taxon>Nematoda</taxon>
        <taxon>Chromadorea</taxon>
        <taxon>Rhabditida</taxon>
        <taxon>Tylenchina</taxon>
        <taxon>Tylenchomorpha</taxon>
        <taxon>Sphaerularioidea</taxon>
        <taxon>Anguinidae</taxon>
        <taxon>Anguininae</taxon>
        <taxon>Ditylenchus</taxon>
    </lineage>
</organism>
<sequence>MYISFLLPSHNFQNWPITVVMRRQFIQSSVIVLQPWTSFRQQFKQQIIRPYSCVRTTSFQPDIYYTQQNTTEHRKPMYWLEVDLPMTMIGTEKDFISDLMLAMLTGSVAMQRRQYGNSPDSAADYNTRAGRGSAGGVVRYYQGQSKCFDAGDLAENTKENNLPLAWSRMWYIPSKVRDWLITFNGN</sequence>
<dbReference type="Proteomes" id="UP000887574">
    <property type="component" value="Unplaced"/>
</dbReference>
<evidence type="ECO:0000313" key="1">
    <source>
        <dbReference type="Proteomes" id="UP000887574"/>
    </source>
</evidence>
<evidence type="ECO:0000313" key="2">
    <source>
        <dbReference type="WBParaSite" id="jg16573"/>
    </source>
</evidence>
<dbReference type="AlphaFoldDB" id="A0A915D879"/>
<protein>
    <submittedName>
        <fullName evidence="2">Uncharacterized protein</fullName>
    </submittedName>
</protein>
<proteinExistence type="predicted"/>
<keyword evidence="1" id="KW-1185">Reference proteome</keyword>